<evidence type="ECO:0000313" key="1">
    <source>
        <dbReference type="EMBL" id="CEG00860.1"/>
    </source>
</evidence>
<dbReference type="OrthoDB" id="496789at2759"/>
<accession>A0A096P9Y0</accession>
<dbReference type="RefSeq" id="XP_003084439.2">
    <property type="nucleotide sequence ID" value="XM_003084391.2"/>
</dbReference>
<protein>
    <submittedName>
        <fullName evidence="1">Unnamed product</fullName>
    </submittedName>
</protein>
<dbReference type="InParanoid" id="A0A096P9Y0"/>
<proteinExistence type="predicted"/>
<dbReference type="KEGG" id="ota:OT_ostta20g00590"/>
<reference evidence="2" key="1">
    <citation type="journal article" date="2006" name="Proc. Natl. Acad. Sci. U.S.A.">
        <title>Genome analysis of the smallest free-living eukaryote Ostreococcus tauri unveils many unique features.</title>
        <authorList>
            <person name="Derelle E."/>
            <person name="Ferraz C."/>
            <person name="Rombauts S."/>
            <person name="Rouze P."/>
            <person name="Worden A.Z."/>
            <person name="Robbens S."/>
            <person name="Partensky F."/>
            <person name="Degroeve S."/>
            <person name="Echeynie S."/>
            <person name="Cooke R."/>
            <person name="Saeys Y."/>
            <person name="Wuyts J."/>
            <person name="Jabbari K."/>
            <person name="Bowler C."/>
            <person name="Panaud O."/>
            <person name="Piegu B."/>
            <person name="Ball S.G."/>
            <person name="Ral J.-P."/>
            <person name="Bouget F.-Y."/>
            <person name="Piganeau G."/>
            <person name="De Baets B."/>
            <person name="Picard A."/>
            <person name="Delseny M."/>
            <person name="Demaille J."/>
            <person name="Van de Peer Y."/>
            <person name="Moreau H."/>
        </authorList>
    </citation>
    <scope>NUCLEOTIDE SEQUENCE [LARGE SCALE GENOMIC DNA]</scope>
    <source>
        <strain evidence="2">OTTH 0595 / CCAP 157/2 / RCC745</strain>
    </source>
</reference>
<keyword evidence="2" id="KW-1185">Reference proteome</keyword>
<dbReference type="EMBL" id="CAID01000020">
    <property type="protein sequence ID" value="CEG00860.1"/>
    <property type="molecule type" value="Genomic_DNA"/>
</dbReference>
<dbReference type="GeneID" id="9838577"/>
<dbReference type="Proteomes" id="UP000009170">
    <property type="component" value="Unassembled WGS sequence"/>
</dbReference>
<evidence type="ECO:0000313" key="2">
    <source>
        <dbReference type="Proteomes" id="UP000009170"/>
    </source>
</evidence>
<dbReference type="AlphaFoldDB" id="A0A096P9Y0"/>
<organism evidence="1 2">
    <name type="scientific">Ostreococcus tauri</name>
    <name type="common">Marine green alga</name>
    <dbReference type="NCBI Taxonomy" id="70448"/>
    <lineage>
        <taxon>Eukaryota</taxon>
        <taxon>Viridiplantae</taxon>
        <taxon>Chlorophyta</taxon>
        <taxon>Mamiellophyceae</taxon>
        <taxon>Mamiellales</taxon>
        <taxon>Bathycoccaceae</taxon>
        <taxon>Ostreococcus</taxon>
    </lineage>
</organism>
<comment type="caution">
    <text evidence="1">The sequence shown here is derived from an EMBL/GenBank/DDBJ whole genome shotgun (WGS) entry which is preliminary data.</text>
</comment>
<name>A0A096P9Y0_OSTTA</name>
<reference evidence="1 2" key="2">
    <citation type="journal article" date="2014" name="BMC Genomics">
        <title>An improved genome of the model marine alga Ostreococcus tauri unfolds by assessing Illumina de novo assemblies.</title>
        <authorList>
            <person name="Blanc-Mathieu R."/>
            <person name="Verhelst B."/>
            <person name="Derelle E."/>
            <person name="Rombauts S."/>
            <person name="Bouget F.Y."/>
            <person name="Carre I."/>
            <person name="Chateau A."/>
            <person name="Eyre-Walker A."/>
            <person name="Grimsley N."/>
            <person name="Moreau H."/>
            <person name="Piegu B."/>
            <person name="Rivals E."/>
            <person name="Schackwitz W."/>
            <person name="Van de Peer Y."/>
            <person name="Piganeau G."/>
        </authorList>
    </citation>
    <scope>NUCLEOTIDE SEQUENCE [LARGE SCALE GENOMIC DNA]</scope>
    <source>
        <strain evidence="2">OTTH 0595 / CCAP 157/2 / RCC745</strain>
    </source>
</reference>
<gene>
    <name evidence="1" type="ORF">OT_ostta20g00590</name>
</gene>
<sequence length="430" mass="47402">MATDAPARPRCWHVYVHKLRAWITTATASTALEGGEAKPSRPYLILVVEPDGGTFLSHARDGDDRGNVYEDEPSSEDVAAFIRKCVERPRALNATLQGKTFREGGLAPRTIRVACGRTARALRGEPEAWATFDGCRYVAECRELLKREIPEIESVSFAPVPEELIARVIRERVEPKIAEDARGGVEEEWGTRHLPGLSTSVDGFTMAFGRSLFEAAKAFAECDIDRALERRRPVKVSYRLKLRDDVAMRLTAFVAFEGSMEEEDFGFVVHKTLTQSQAAFEVSKGNVDVESGPQMGQTCAFASAHETPFEDLDDGEAGSWPLVEREGEIDNVLWPLFFKVNVVDDGENLEISRPAIIELQAFEVSMKAIASIRASGDASFASSGDDVRAAKGPWTCTVTSFAAKGEEESIEVEIELPELPEMHPVEYLDG</sequence>